<dbReference type="InParanoid" id="G3MTX9"/>
<dbReference type="Bgee" id="WBGene00219205">
    <property type="expression patterns" value="Expressed in adult organism and 2 other cell types or tissues"/>
</dbReference>
<reference evidence="2 3" key="1">
    <citation type="journal article" date="1998" name="Science">
        <title>Genome sequence of the nematode C. elegans: a platform for investigating biology.</title>
        <authorList>
            <consortium name="The C. elegans sequencing consortium"/>
            <person name="Sulson J.E."/>
            <person name="Waterston R."/>
        </authorList>
    </citation>
    <scope>NUCLEOTIDE SEQUENCE [LARGE SCALE GENOMIC DNA]</scope>
    <source>
        <strain evidence="2 3">Bristol N2</strain>
    </source>
</reference>
<dbReference type="CTD" id="13186949"/>
<dbReference type="EMBL" id="BX284602">
    <property type="protein sequence ID" value="CCD31109.1"/>
    <property type="molecule type" value="Genomic_DNA"/>
</dbReference>
<gene>
    <name evidence="2" type="ORF">CELE_R03D7.15</name>
    <name evidence="2 4" type="ORF">R03D7.15</name>
</gene>
<accession>G3MTX9</accession>
<evidence type="ECO:0000313" key="2">
    <source>
        <dbReference type="EMBL" id="CCD31109.1"/>
    </source>
</evidence>
<organism evidence="2 3">
    <name type="scientific">Caenorhabditis elegans</name>
    <dbReference type="NCBI Taxonomy" id="6239"/>
    <lineage>
        <taxon>Eukaryota</taxon>
        <taxon>Metazoa</taxon>
        <taxon>Ecdysozoa</taxon>
        <taxon>Nematoda</taxon>
        <taxon>Chromadorea</taxon>
        <taxon>Rhabditida</taxon>
        <taxon>Rhabditina</taxon>
        <taxon>Rhabditomorpha</taxon>
        <taxon>Rhabditoidea</taxon>
        <taxon>Rhabditidae</taxon>
        <taxon>Peloderinae</taxon>
        <taxon>Caenorhabditis</taxon>
    </lineage>
</organism>
<feature type="region of interest" description="Disordered" evidence="1">
    <location>
        <begin position="48"/>
        <end position="74"/>
    </location>
</feature>
<dbReference type="AlphaFoldDB" id="G3MTX9"/>
<dbReference type="GeneID" id="13186949"/>
<dbReference type="KEGG" id="cel:CELE_R03D7.15"/>
<keyword evidence="3" id="KW-1185">Reference proteome</keyword>
<evidence type="ECO:0000313" key="3">
    <source>
        <dbReference type="Proteomes" id="UP000001940"/>
    </source>
</evidence>
<protein>
    <submittedName>
        <fullName evidence="2">Phage protein</fullName>
    </submittedName>
</protein>
<dbReference type="Proteomes" id="UP000001940">
    <property type="component" value="Chromosome II"/>
</dbReference>
<sequence length="74" mass="9273">MLKDSKKMRAGWRAARIQMLNDRDWSKSEEMKRENKRVDLENRWKIKRTESANNITENRRKKRKRRRKAHYSNR</sequence>
<proteinExistence type="predicted"/>
<dbReference type="HOGENOM" id="CLU_2690066_0_0_1"/>
<dbReference type="RefSeq" id="NP_001254266.1">
    <property type="nucleotide sequence ID" value="NM_001267337.1"/>
</dbReference>
<dbReference type="PaxDb" id="6239-R03D7.15"/>
<evidence type="ECO:0000313" key="4">
    <source>
        <dbReference type="WormBase" id="R03D7.15"/>
    </source>
</evidence>
<dbReference type="WormBase" id="R03D7.15">
    <property type="protein sequence ID" value="CE46236"/>
    <property type="gene ID" value="WBGene00219205"/>
</dbReference>
<dbReference type="SMR" id="G3MTX9"/>
<dbReference type="AGR" id="WB:WBGene00219205"/>
<evidence type="ECO:0000256" key="1">
    <source>
        <dbReference type="SAM" id="MobiDB-lite"/>
    </source>
</evidence>
<feature type="compositionally biased region" description="Basic residues" evidence="1">
    <location>
        <begin position="59"/>
        <end position="74"/>
    </location>
</feature>
<name>G3MTX9_CAEEL</name>